<dbReference type="AlphaFoldDB" id="A0A211ZQA5"/>
<gene>
    <name evidence="1" type="ORF">BWR60_09575</name>
</gene>
<dbReference type="InterPro" id="IPR056209">
    <property type="entry name" value="SU10_adaptor"/>
</dbReference>
<sequence length="205" mass="23329">MALAAYADLISAVADWMARNSINADRANDFIALAEADFNRVLRVTSMEKRAATTIEAGDAYLSMPTNCLGLRVLTHDTTPFEELQYVTSDWMRTRLMRLNMGRPKFYAQFGSEFQLGPLPDQDYDFEAIYYERIPALTSLATSNWLLDRNPDIYLFGALVQCALFYQNDALLARYQPLLQQKLDDLRASEQTIEFNGSPLQTRVS</sequence>
<dbReference type="EMBL" id="NHON01000013">
    <property type="protein sequence ID" value="OWJ67445.1"/>
    <property type="molecule type" value="Genomic_DNA"/>
</dbReference>
<reference evidence="2" key="1">
    <citation type="submission" date="2017-05" db="EMBL/GenBank/DDBJ databases">
        <authorList>
            <person name="Macchi M."/>
            <person name="Festa S."/>
            <person name="Coppotelli B.M."/>
            <person name="Morelli I.S."/>
        </authorList>
    </citation>
    <scope>NUCLEOTIDE SEQUENCE [LARGE SCALE GENOMIC DNA]</scope>
    <source>
        <strain evidence="2">I</strain>
    </source>
</reference>
<dbReference type="OrthoDB" id="7366738at2"/>
<dbReference type="Pfam" id="PF24175">
    <property type="entry name" value="SU10_adaptor"/>
    <property type="match status" value="1"/>
</dbReference>
<evidence type="ECO:0000313" key="2">
    <source>
        <dbReference type="Proteomes" id="UP000196655"/>
    </source>
</evidence>
<name>A0A211ZQA5_9PROT</name>
<accession>A0A211ZQA5</accession>
<organism evidence="1 2">
    <name type="scientific">Inquilinus limosus</name>
    <dbReference type="NCBI Taxonomy" id="171674"/>
    <lineage>
        <taxon>Bacteria</taxon>
        <taxon>Pseudomonadati</taxon>
        <taxon>Pseudomonadota</taxon>
        <taxon>Alphaproteobacteria</taxon>
        <taxon>Rhodospirillales</taxon>
        <taxon>Rhodospirillaceae</taxon>
        <taxon>Inquilinus</taxon>
    </lineage>
</organism>
<evidence type="ECO:0000313" key="1">
    <source>
        <dbReference type="EMBL" id="OWJ67445.1"/>
    </source>
</evidence>
<dbReference type="Proteomes" id="UP000196655">
    <property type="component" value="Unassembled WGS sequence"/>
</dbReference>
<comment type="caution">
    <text evidence="1">The sequence shown here is derived from an EMBL/GenBank/DDBJ whole genome shotgun (WGS) entry which is preliminary data.</text>
</comment>
<protein>
    <submittedName>
        <fullName evidence="1">Uncharacterized protein</fullName>
    </submittedName>
</protein>
<proteinExistence type="predicted"/>
<keyword evidence="2" id="KW-1185">Reference proteome</keyword>
<dbReference type="RefSeq" id="WP_088150786.1">
    <property type="nucleotide sequence ID" value="NZ_NHON01000013.1"/>
</dbReference>